<feature type="region of interest" description="Disordered" evidence="1">
    <location>
        <begin position="246"/>
        <end position="274"/>
    </location>
</feature>
<evidence type="ECO:0000256" key="2">
    <source>
        <dbReference type="SAM" id="SignalP"/>
    </source>
</evidence>
<accession>A0A4D9CPS4</accession>
<reference evidence="3 4" key="1">
    <citation type="submission" date="2019-01" db="EMBL/GenBank/DDBJ databases">
        <title>Nuclear Genome Assembly of the Microalgal Biofuel strain Nannochloropsis salina CCMP1776.</title>
        <authorList>
            <person name="Hovde B."/>
        </authorList>
    </citation>
    <scope>NUCLEOTIDE SEQUENCE [LARGE SCALE GENOMIC DNA]</scope>
    <source>
        <strain evidence="3 4">CCMP1776</strain>
    </source>
</reference>
<evidence type="ECO:0000313" key="4">
    <source>
        <dbReference type="Proteomes" id="UP000355283"/>
    </source>
</evidence>
<evidence type="ECO:0000313" key="3">
    <source>
        <dbReference type="EMBL" id="TFJ81171.1"/>
    </source>
</evidence>
<dbReference type="EMBL" id="SDOX01000140">
    <property type="protein sequence ID" value="TFJ81171.1"/>
    <property type="molecule type" value="Genomic_DNA"/>
</dbReference>
<evidence type="ECO:0000256" key="1">
    <source>
        <dbReference type="SAM" id="MobiDB-lite"/>
    </source>
</evidence>
<feature type="chain" id="PRO_5020022210" evidence="2">
    <location>
        <begin position="23"/>
        <end position="422"/>
    </location>
</feature>
<sequence length="422" mass="48879">MRCAFSLSLVLSVANVVVWSLATEVASVGVTAQAANQTEVDLQKLQAQNLNYSIVPAILPSSKFVPTSNNTESKSEDDPLQVEKIEEVVAGNTTNEEVVSSMSGHDSYDGAHVKSYKDIQDHYGEMKHDYSQNKKYGYFDDKHVTDYGKRNSKYGKMEHKHHKKDQDHEYGYFDDKHVTDFGKHDSKYGKMEHKHHMKDHDYGYFDDKHVTDYGYDKMEHKHHMKDHEYGYFDDKHANDYGNSKYGKMEHKRPKKDSYGNIHGNGDGKHNNQYGKNEYIQDEYGYNDAHEFSQDKDYKPRLRKPSHEKEKQGKIQQHYKETEKVIGKGFGKVGEVLNDGKDAMWPGHKDQSMHGHNHHHANNVDNLGFEDQVSIRRGYSNSDAGAVNRNYNYNSYNNNDYQSNTQGYTWQGSWESNEGQYYY</sequence>
<keyword evidence="2" id="KW-0732">Signal</keyword>
<feature type="signal peptide" evidence="2">
    <location>
        <begin position="1"/>
        <end position="22"/>
    </location>
</feature>
<protein>
    <submittedName>
        <fullName evidence="3">Uncharacterized protein</fullName>
    </submittedName>
</protein>
<feature type="region of interest" description="Disordered" evidence="1">
    <location>
        <begin position="291"/>
        <end position="317"/>
    </location>
</feature>
<dbReference type="AlphaFoldDB" id="A0A4D9CPS4"/>
<proteinExistence type="predicted"/>
<dbReference type="Proteomes" id="UP000355283">
    <property type="component" value="Unassembled WGS sequence"/>
</dbReference>
<name>A0A4D9CPS4_9STRA</name>
<keyword evidence="4" id="KW-1185">Reference proteome</keyword>
<organism evidence="3 4">
    <name type="scientific">Nannochloropsis salina CCMP1776</name>
    <dbReference type="NCBI Taxonomy" id="1027361"/>
    <lineage>
        <taxon>Eukaryota</taxon>
        <taxon>Sar</taxon>
        <taxon>Stramenopiles</taxon>
        <taxon>Ochrophyta</taxon>
        <taxon>Eustigmatophyceae</taxon>
        <taxon>Eustigmatales</taxon>
        <taxon>Monodopsidaceae</taxon>
        <taxon>Microchloropsis</taxon>
        <taxon>Microchloropsis salina</taxon>
    </lineage>
</organism>
<gene>
    <name evidence="3" type="ORF">NSK_007513</name>
</gene>
<comment type="caution">
    <text evidence="3">The sequence shown here is derived from an EMBL/GenBank/DDBJ whole genome shotgun (WGS) entry which is preliminary data.</text>
</comment>